<gene>
    <name evidence="2" type="ORF">Tci_844954</name>
</gene>
<evidence type="ECO:0000259" key="1">
    <source>
        <dbReference type="Pfam" id="PF01850"/>
    </source>
</evidence>
<sequence>MKGDFGLEAKLLQVGIANCYLSELTIAELLYGIANGAPDRQVSNRQNLDKFLRLFPAARRLGISAALETYAQQKAYLKRIGCLQGEFDMLIGSVAVAHGLTLVTHNIRHFADM</sequence>
<dbReference type="Gene3D" id="3.40.50.1010">
    <property type="entry name" value="5'-nuclease"/>
    <property type="match status" value="1"/>
</dbReference>
<reference evidence="2" key="1">
    <citation type="journal article" date="2019" name="Sci. Rep.">
        <title>Draft genome of Tanacetum cinerariifolium, the natural source of mosquito coil.</title>
        <authorList>
            <person name="Yamashiro T."/>
            <person name="Shiraishi A."/>
            <person name="Satake H."/>
            <person name="Nakayama K."/>
        </authorList>
    </citation>
    <scope>NUCLEOTIDE SEQUENCE</scope>
</reference>
<feature type="domain" description="PIN" evidence="1">
    <location>
        <begin position="13"/>
        <end position="110"/>
    </location>
</feature>
<proteinExistence type="predicted"/>
<name>A0A699QN21_TANCI</name>
<dbReference type="EMBL" id="BKCJ011040334">
    <property type="protein sequence ID" value="GFC72984.1"/>
    <property type="molecule type" value="Genomic_DNA"/>
</dbReference>
<dbReference type="InterPro" id="IPR002716">
    <property type="entry name" value="PIN_dom"/>
</dbReference>
<dbReference type="Pfam" id="PF01850">
    <property type="entry name" value="PIN"/>
    <property type="match status" value="1"/>
</dbReference>
<organism evidence="2">
    <name type="scientific">Tanacetum cinerariifolium</name>
    <name type="common">Dalmatian daisy</name>
    <name type="synonym">Chrysanthemum cinerariifolium</name>
    <dbReference type="NCBI Taxonomy" id="118510"/>
    <lineage>
        <taxon>Eukaryota</taxon>
        <taxon>Viridiplantae</taxon>
        <taxon>Streptophyta</taxon>
        <taxon>Embryophyta</taxon>
        <taxon>Tracheophyta</taxon>
        <taxon>Spermatophyta</taxon>
        <taxon>Magnoliopsida</taxon>
        <taxon>eudicotyledons</taxon>
        <taxon>Gunneridae</taxon>
        <taxon>Pentapetalae</taxon>
        <taxon>asterids</taxon>
        <taxon>campanulids</taxon>
        <taxon>Asterales</taxon>
        <taxon>Asteraceae</taxon>
        <taxon>Asteroideae</taxon>
        <taxon>Anthemideae</taxon>
        <taxon>Anthemidinae</taxon>
        <taxon>Tanacetum</taxon>
    </lineage>
</organism>
<dbReference type="SUPFAM" id="SSF88723">
    <property type="entry name" value="PIN domain-like"/>
    <property type="match status" value="1"/>
</dbReference>
<evidence type="ECO:0000313" key="2">
    <source>
        <dbReference type="EMBL" id="GFC72984.1"/>
    </source>
</evidence>
<protein>
    <recommendedName>
        <fullName evidence="1">PIN domain-containing protein</fullName>
    </recommendedName>
</protein>
<comment type="caution">
    <text evidence="2">The sequence shown here is derived from an EMBL/GenBank/DDBJ whole genome shotgun (WGS) entry which is preliminary data.</text>
</comment>
<dbReference type="InterPro" id="IPR029060">
    <property type="entry name" value="PIN-like_dom_sf"/>
</dbReference>
<accession>A0A699QN21</accession>
<feature type="non-terminal residue" evidence="2">
    <location>
        <position position="113"/>
    </location>
</feature>
<dbReference type="AlphaFoldDB" id="A0A699QN21"/>